<dbReference type="RefSeq" id="WP_203828130.1">
    <property type="nucleotide sequence ID" value="NZ_BAAATY010000025.1"/>
</dbReference>
<dbReference type="InterPro" id="IPR016040">
    <property type="entry name" value="NAD(P)-bd_dom"/>
</dbReference>
<dbReference type="PANTHER" id="PTHR43162">
    <property type="match status" value="1"/>
</dbReference>
<dbReference type="InterPro" id="IPR036291">
    <property type="entry name" value="NAD(P)-bd_dom_sf"/>
</dbReference>
<evidence type="ECO:0000259" key="1">
    <source>
        <dbReference type="Pfam" id="PF13460"/>
    </source>
</evidence>
<accession>A0ABQ4BHE5</accession>
<dbReference type="Gene3D" id="3.40.50.720">
    <property type="entry name" value="NAD(P)-binding Rossmann-like Domain"/>
    <property type="match status" value="1"/>
</dbReference>
<dbReference type="EMBL" id="BOMS01000094">
    <property type="protein sequence ID" value="GIE70035.1"/>
    <property type="molecule type" value="Genomic_DNA"/>
</dbReference>
<dbReference type="Pfam" id="PF13460">
    <property type="entry name" value="NAD_binding_10"/>
    <property type="match status" value="1"/>
</dbReference>
<organism evidence="2 3">
    <name type="scientific">Actinoplanes palleronii</name>
    <dbReference type="NCBI Taxonomy" id="113570"/>
    <lineage>
        <taxon>Bacteria</taxon>
        <taxon>Bacillati</taxon>
        <taxon>Actinomycetota</taxon>
        <taxon>Actinomycetes</taxon>
        <taxon>Micromonosporales</taxon>
        <taxon>Micromonosporaceae</taxon>
        <taxon>Actinoplanes</taxon>
    </lineage>
</organism>
<feature type="domain" description="NAD(P)-binding" evidence="1">
    <location>
        <begin position="7"/>
        <end position="169"/>
    </location>
</feature>
<evidence type="ECO:0000313" key="3">
    <source>
        <dbReference type="Proteomes" id="UP000624709"/>
    </source>
</evidence>
<dbReference type="SUPFAM" id="SSF51735">
    <property type="entry name" value="NAD(P)-binding Rossmann-fold domains"/>
    <property type="match status" value="1"/>
</dbReference>
<reference evidence="2 3" key="1">
    <citation type="submission" date="2021-01" db="EMBL/GenBank/DDBJ databases">
        <title>Whole genome shotgun sequence of Actinoplanes palleronii NBRC 14916.</title>
        <authorList>
            <person name="Komaki H."/>
            <person name="Tamura T."/>
        </authorList>
    </citation>
    <scope>NUCLEOTIDE SEQUENCE [LARGE SCALE GENOMIC DNA]</scope>
    <source>
        <strain evidence="2 3">NBRC 14916</strain>
    </source>
</reference>
<protein>
    <submittedName>
        <fullName evidence="2">Nucleotide-diphosphate-sugar epimerase</fullName>
    </submittedName>
</protein>
<dbReference type="Gene3D" id="3.90.25.10">
    <property type="entry name" value="UDP-galactose 4-epimerase, domain 1"/>
    <property type="match status" value="1"/>
</dbReference>
<comment type="caution">
    <text evidence="2">The sequence shown here is derived from an EMBL/GenBank/DDBJ whole genome shotgun (WGS) entry which is preliminary data.</text>
</comment>
<dbReference type="InterPro" id="IPR051604">
    <property type="entry name" value="Ergot_Alk_Oxidoreductase"/>
</dbReference>
<dbReference type="Proteomes" id="UP000624709">
    <property type="component" value="Unassembled WGS sequence"/>
</dbReference>
<name>A0ABQ4BHE5_9ACTN</name>
<evidence type="ECO:0000313" key="2">
    <source>
        <dbReference type="EMBL" id="GIE70035.1"/>
    </source>
</evidence>
<gene>
    <name evidence="2" type="ORF">Apa02nite_061430</name>
</gene>
<dbReference type="PANTHER" id="PTHR43162:SF1">
    <property type="entry name" value="PRESTALK A DIFFERENTIATION PROTEIN A"/>
    <property type="match status" value="1"/>
</dbReference>
<sequence length="267" mass="28438">MKILVTGATGNVGRMVVDELLALGAEDIRALTVDPARAGLPPGVEVVRGFLGRVETMSAALAGVDVMYLAPHPPTVAEVCRLAAEAGVGRIVDLAGAKGDHWQVVEDGVEASGVPFTHLEPGEFMANATLWSAQIRAGDVVRDTCGDAANAPIAQEDIAAVAARVIVEPGHAGRSYEMTGPESLTRREKVERIGRALGRRLTYVDLPRTEAIAQFEQAMGEYAEWYVDGLAVLAEHPQAAVPTVAELLGRPATTFQEWARHNADLFR</sequence>
<keyword evidence="3" id="KW-1185">Reference proteome</keyword>
<proteinExistence type="predicted"/>